<organism evidence="2 3">
    <name type="scientific">Gracilibacillus salinarum</name>
    <dbReference type="NCBI Taxonomy" id="2932255"/>
    <lineage>
        <taxon>Bacteria</taxon>
        <taxon>Bacillati</taxon>
        <taxon>Bacillota</taxon>
        <taxon>Bacilli</taxon>
        <taxon>Bacillales</taxon>
        <taxon>Bacillaceae</taxon>
        <taxon>Gracilibacillus</taxon>
    </lineage>
</organism>
<keyword evidence="1" id="KW-1133">Transmembrane helix</keyword>
<dbReference type="Pfam" id="PF14154">
    <property type="entry name" value="DUF4306"/>
    <property type="match status" value="1"/>
</dbReference>
<evidence type="ECO:0000256" key="1">
    <source>
        <dbReference type="SAM" id="Phobius"/>
    </source>
</evidence>
<accession>A0ABY4GH36</accession>
<gene>
    <name evidence="2" type="ORF">MUN87_11870</name>
</gene>
<protein>
    <recommendedName>
        <fullName evidence="4">DUF4306 domain-containing protein</fullName>
    </recommendedName>
</protein>
<keyword evidence="1" id="KW-0812">Transmembrane</keyword>
<keyword evidence="3" id="KW-1185">Reference proteome</keyword>
<evidence type="ECO:0008006" key="4">
    <source>
        <dbReference type="Google" id="ProtNLM"/>
    </source>
</evidence>
<name>A0ABY4GH36_9BACI</name>
<evidence type="ECO:0000313" key="2">
    <source>
        <dbReference type="EMBL" id="UOQ83459.1"/>
    </source>
</evidence>
<sequence>MKWWILWFLSIPLFLISYLYSFFIESKIAFWSQEECKPEFIFTPKDVGYCSDIYTIDVVLIALKNNPVSYVCIILGLYIIVFLVCQAVKLVRYVRNKWL</sequence>
<dbReference type="EMBL" id="CP095071">
    <property type="protein sequence ID" value="UOQ83459.1"/>
    <property type="molecule type" value="Genomic_DNA"/>
</dbReference>
<reference evidence="2 3" key="1">
    <citation type="submission" date="2022-04" db="EMBL/GenBank/DDBJ databases">
        <title>Gracilibacillus sp. isolated from saltern.</title>
        <authorList>
            <person name="Won M."/>
            <person name="Lee C.-M."/>
            <person name="Woen H.-Y."/>
            <person name="Kwon S.-W."/>
        </authorList>
    </citation>
    <scope>NUCLEOTIDE SEQUENCE [LARGE SCALE GENOMIC DNA]</scope>
    <source>
        <strain evidence="2 3">SSPM10-3</strain>
    </source>
</reference>
<dbReference type="Proteomes" id="UP000831537">
    <property type="component" value="Chromosome"/>
</dbReference>
<dbReference type="RefSeq" id="WP_244740369.1">
    <property type="nucleotide sequence ID" value="NZ_CP095071.1"/>
</dbReference>
<keyword evidence="1" id="KW-0472">Membrane</keyword>
<proteinExistence type="predicted"/>
<evidence type="ECO:0000313" key="3">
    <source>
        <dbReference type="Proteomes" id="UP000831537"/>
    </source>
</evidence>
<feature type="transmembrane region" description="Helical" evidence="1">
    <location>
        <begin position="68"/>
        <end position="91"/>
    </location>
</feature>
<dbReference type="InterPro" id="IPR025440">
    <property type="entry name" value="DUF4306"/>
</dbReference>